<dbReference type="STRING" id="310780.SAMN05216267_105813"/>
<keyword evidence="2" id="KW-1185">Reference proteome</keyword>
<evidence type="ECO:0000313" key="1">
    <source>
        <dbReference type="EMBL" id="SEO94127.1"/>
    </source>
</evidence>
<organism evidence="1 2">
    <name type="scientific">Actinacidiphila rubida</name>
    <dbReference type="NCBI Taxonomy" id="310780"/>
    <lineage>
        <taxon>Bacteria</taxon>
        <taxon>Bacillati</taxon>
        <taxon>Actinomycetota</taxon>
        <taxon>Actinomycetes</taxon>
        <taxon>Kitasatosporales</taxon>
        <taxon>Streptomycetaceae</taxon>
        <taxon>Actinacidiphila</taxon>
    </lineage>
</organism>
<sequence>MCQRAICNKCQKFTYRGCGMHVEQVLTGVPTSQRCTCTRDTTSAGSRWKRLLGRS</sequence>
<accession>A0A1H8TTA6</accession>
<dbReference type="PANTHER" id="PTHR34724:SF2">
    <property type="entry name" value="OS12G0596101 PROTEIN"/>
    <property type="match status" value="1"/>
</dbReference>
<dbReference type="PANTHER" id="PTHR34724">
    <property type="entry name" value="OS12G0596101 PROTEIN"/>
    <property type="match status" value="1"/>
</dbReference>
<dbReference type="AlphaFoldDB" id="A0A1H8TTA6"/>
<proteinExistence type="predicted"/>
<protein>
    <submittedName>
        <fullName evidence="1">Uncharacterized protein</fullName>
    </submittedName>
</protein>
<name>A0A1H8TTA6_9ACTN</name>
<dbReference type="EMBL" id="FODD01000058">
    <property type="protein sequence ID" value="SEO94127.1"/>
    <property type="molecule type" value="Genomic_DNA"/>
</dbReference>
<dbReference type="Proteomes" id="UP000181951">
    <property type="component" value="Unassembled WGS sequence"/>
</dbReference>
<evidence type="ECO:0000313" key="2">
    <source>
        <dbReference type="Proteomes" id="UP000181951"/>
    </source>
</evidence>
<reference evidence="1 2" key="1">
    <citation type="submission" date="2016-10" db="EMBL/GenBank/DDBJ databases">
        <authorList>
            <person name="de Groot N.N."/>
        </authorList>
    </citation>
    <scope>NUCLEOTIDE SEQUENCE [LARGE SCALE GENOMIC DNA]</scope>
    <source>
        <strain evidence="1 2">CGMCC 4.2026</strain>
    </source>
</reference>
<gene>
    <name evidence="1" type="ORF">SAMN05216267_105813</name>
</gene>
<dbReference type="RefSeq" id="WP_176735581.1">
    <property type="nucleotide sequence ID" value="NZ_FODD01000058.1"/>
</dbReference>